<accession>A0AAD6LDV3</accession>
<proteinExistence type="predicted"/>
<protein>
    <submittedName>
        <fullName evidence="1">Uncharacterized protein</fullName>
    </submittedName>
</protein>
<dbReference type="EMBL" id="JAQIZT010000017">
    <property type="protein sequence ID" value="KAJ6958875.1"/>
    <property type="molecule type" value="Genomic_DNA"/>
</dbReference>
<reference evidence="1" key="1">
    <citation type="journal article" date="2023" name="Mol. Ecol. Resour.">
        <title>Chromosome-level genome assembly of a triploid poplar Populus alba 'Berolinensis'.</title>
        <authorList>
            <person name="Chen S."/>
            <person name="Yu Y."/>
            <person name="Wang X."/>
            <person name="Wang S."/>
            <person name="Zhang T."/>
            <person name="Zhou Y."/>
            <person name="He R."/>
            <person name="Meng N."/>
            <person name="Wang Y."/>
            <person name="Liu W."/>
            <person name="Liu Z."/>
            <person name="Liu J."/>
            <person name="Guo Q."/>
            <person name="Huang H."/>
            <person name="Sederoff R.R."/>
            <person name="Wang G."/>
            <person name="Qu G."/>
            <person name="Chen S."/>
        </authorList>
    </citation>
    <scope>NUCLEOTIDE SEQUENCE</scope>
    <source>
        <strain evidence="1">SC-2020</strain>
    </source>
</reference>
<sequence length="143" mass="16035">MKRVQHDVTSTYNGLQEACLRLQGRKSVIILIEKRRGEVNLGKHKAFLFQNRQLAMSAKPHLSGNKKLAPLKKGGECETQTVYDCALSVCLAWKSSRYSSHHLFHLHLGLLGTTLLGANFKAADQLSSNRQTDKLSIHLKKRA</sequence>
<organism evidence="1 2">
    <name type="scientific">Populus alba x Populus x berolinensis</name>
    <dbReference type="NCBI Taxonomy" id="444605"/>
    <lineage>
        <taxon>Eukaryota</taxon>
        <taxon>Viridiplantae</taxon>
        <taxon>Streptophyta</taxon>
        <taxon>Embryophyta</taxon>
        <taxon>Tracheophyta</taxon>
        <taxon>Spermatophyta</taxon>
        <taxon>Magnoliopsida</taxon>
        <taxon>eudicotyledons</taxon>
        <taxon>Gunneridae</taxon>
        <taxon>Pentapetalae</taxon>
        <taxon>rosids</taxon>
        <taxon>fabids</taxon>
        <taxon>Malpighiales</taxon>
        <taxon>Salicaceae</taxon>
        <taxon>Saliceae</taxon>
        <taxon>Populus</taxon>
    </lineage>
</organism>
<comment type="caution">
    <text evidence="1">The sequence shown here is derived from an EMBL/GenBank/DDBJ whole genome shotgun (WGS) entry which is preliminary data.</text>
</comment>
<dbReference type="Proteomes" id="UP001164929">
    <property type="component" value="Chromosome 17"/>
</dbReference>
<gene>
    <name evidence="1" type="ORF">NC653_037214</name>
</gene>
<keyword evidence="2" id="KW-1185">Reference proteome</keyword>
<dbReference type="AlphaFoldDB" id="A0AAD6LDV3"/>
<evidence type="ECO:0000313" key="2">
    <source>
        <dbReference type="Proteomes" id="UP001164929"/>
    </source>
</evidence>
<evidence type="ECO:0000313" key="1">
    <source>
        <dbReference type="EMBL" id="KAJ6958875.1"/>
    </source>
</evidence>
<name>A0AAD6LDV3_9ROSI</name>